<keyword evidence="1" id="KW-1133">Transmembrane helix</keyword>
<dbReference type="EMBL" id="GEGO01006788">
    <property type="protein sequence ID" value="JAR88616.1"/>
    <property type="molecule type" value="Transcribed_RNA"/>
</dbReference>
<dbReference type="AlphaFoldDB" id="A0A147BCX8"/>
<evidence type="ECO:0000256" key="1">
    <source>
        <dbReference type="SAM" id="Phobius"/>
    </source>
</evidence>
<feature type="transmembrane region" description="Helical" evidence="1">
    <location>
        <begin position="5"/>
        <end position="26"/>
    </location>
</feature>
<organism evidence="2">
    <name type="scientific">Ixodes ricinus</name>
    <name type="common">Common tick</name>
    <name type="synonym">Acarus ricinus</name>
    <dbReference type="NCBI Taxonomy" id="34613"/>
    <lineage>
        <taxon>Eukaryota</taxon>
        <taxon>Metazoa</taxon>
        <taxon>Ecdysozoa</taxon>
        <taxon>Arthropoda</taxon>
        <taxon>Chelicerata</taxon>
        <taxon>Arachnida</taxon>
        <taxon>Acari</taxon>
        <taxon>Parasitiformes</taxon>
        <taxon>Ixodida</taxon>
        <taxon>Ixodoidea</taxon>
        <taxon>Ixodidae</taxon>
        <taxon>Ixodinae</taxon>
        <taxon>Ixodes</taxon>
    </lineage>
</organism>
<keyword evidence="1" id="KW-0472">Membrane</keyword>
<sequence>MDQEILLCVSLLCFSLTFFFIIIFVFCRLCCVEVPARRACKRGGGVCGLCQLRSTVFSGSWMLYLVSSLLRPDARKFQFELILRYFCISNY</sequence>
<keyword evidence="1" id="KW-0812">Transmembrane</keyword>
<reference evidence="2" key="1">
    <citation type="journal article" date="2018" name="PLoS Negl. Trop. Dis.">
        <title>Sialome diversity of ticks revealed by RNAseq of single tick salivary glands.</title>
        <authorList>
            <person name="Perner J."/>
            <person name="Kropackova S."/>
            <person name="Kopacek P."/>
            <person name="Ribeiro J.M."/>
        </authorList>
    </citation>
    <scope>NUCLEOTIDE SEQUENCE</scope>
    <source>
        <strain evidence="2">Siblings of single egg batch collected in Ceske Budejovice</strain>
        <tissue evidence="2">Salivary glands</tissue>
    </source>
</reference>
<evidence type="ECO:0000313" key="2">
    <source>
        <dbReference type="EMBL" id="JAR88616.1"/>
    </source>
</evidence>
<protein>
    <submittedName>
        <fullName evidence="2">Uncharacterized protein</fullName>
    </submittedName>
</protein>
<accession>A0A147BCX8</accession>
<proteinExistence type="predicted"/>
<name>A0A147BCX8_IXORI</name>